<evidence type="ECO:0000256" key="1">
    <source>
        <dbReference type="ARBA" id="ARBA00009759"/>
    </source>
</evidence>
<dbReference type="GO" id="GO:0007165">
    <property type="term" value="P:signal transduction"/>
    <property type="evidence" value="ECO:0007669"/>
    <property type="project" value="TreeGrafter"/>
</dbReference>
<feature type="binding site" evidence="4">
    <location>
        <position position="216"/>
    </location>
    <ligand>
        <name>Mg(2+)</name>
        <dbReference type="ChEBI" id="CHEBI:18420"/>
        <label>1</label>
        <note>catalytic</note>
    </ligand>
</feature>
<dbReference type="GO" id="GO:0046854">
    <property type="term" value="P:phosphatidylinositol phosphate biosynthetic process"/>
    <property type="evidence" value="ECO:0007669"/>
    <property type="project" value="InterPro"/>
</dbReference>
<evidence type="ECO:0000256" key="2">
    <source>
        <dbReference type="ARBA" id="ARBA00022723"/>
    </source>
</evidence>
<dbReference type="PRINTS" id="PR00377">
    <property type="entry name" value="IMPHPHTASES"/>
</dbReference>
<evidence type="ECO:0000313" key="5">
    <source>
        <dbReference type="EMBL" id="MBB4104270.1"/>
    </source>
</evidence>
<keyword evidence="2 4" id="KW-0479">Metal-binding</keyword>
<feature type="binding site" evidence="4">
    <location>
        <position position="97"/>
    </location>
    <ligand>
        <name>Mg(2+)</name>
        <dbReference type="ChEBI" id="CHEBI:18420"/>
        <label>1</label>
        <note>catalytic</note>
    </ligand>
</feature>
<dbReference type="EMBL" id="JACIDU010000011">
    <property type="protein sequence ID" value="MBB4104270.1"/>
    <property type="molecule type" value="Genomic_DNA"/>
</dbReference>
<dbReference type="GO" id="GO:0046872">
    <property type="term" value="F:metal ion binding"/>
    <property type="evidence" value="ECO:0007669"/>
    <property type="project" value="UniProtKB-KW"/>
</dbReference>
<dbReference type="SUPFAM" id="SSF56655">
    <property type="entry name" value="Carbohydrate phosphatase"/>
    <property type="match status" value="1"/>
</dbReference>
<accession>A0A7W6K523</accession>
<dbReference type="RefSeq" id="WP_183793474.1">
    <property type="nucleotide sequence ID" value="NZ_JACIDU010000011.1"/>
</dbReference>
<feature type="binding site" evidence="4">
    <location>
        <position position="77"/>
    </location>
    <ligand>
        <name>Mg(2+)</name>
        <dbReference type="ChEBI" id="CHEBI:18420"/>
        <label>1</label>
        <note>catalytic</note>
    </ligand>
</feature>
<dbReference type="GO" id="GO:0008934">
    <property type="term" value="F:inositol monophosphate 1-phosphatase activity"/>
    <property type="evidence" value="ECO:0007669"/>
    <property type="project" value="TreeGrafter"/>
</dbReference>
<dbReference type="PANTHER" id="PTHR20854">
    <property type="entry name" value="INOSITOL MONOPHOSPHATASE"/>
    <property type="match status" value="1"/>
</dbReference>
<dbReference type="Proteomes" id="UP000584824">
    <property type="component" value="Unassembled WGS sequence"/>
</dbReference>
<dbReference type="PROSITE" id="PS00630">
    <property type="entry name" value="IMP_2"/>
    <property type="match status" value="1"/>
</dbReference>
<dbReference type="Pfam" id="PF00459">
    <property type="entry name" value="Inositol_P"/>
    <property type="match status" value="1"/>
</dbReference>
<organism evidence="5 6">
    <name type="scientific">Allorhizobium borbori</name>
    <dbReference type="NCBI Taxonomy" id="485907"/>
    <lineage>
        <taxon>Bacteria</taxon>
        <taxon>Pseudomonadati</taxon>
        <taxon>Pseudomonadota</taxon>
        <taxon>Alphaproteobacteria</taxon>
        <taxon>Hyphomicrobiales</taxon>
        <taxon>Rhizobiaceae</taxon>
        <taxon>Rhizobium/Agrobacterium group</taxon>
        <taxon>Allorhizobium</taxon>
    </lineage>
</organism>
<dbReference type="InterPro" id="IPR020550">
    <property type="entry name" value="Inositol_monophosphatase_CS"/>
</dbReference>
<comment type="cofactor">
    <cofactor evidence="4">
        <name>Mg(2+)</name>
        <dbReference type="ChEBI" id="CHEBI:18420"/>
    </cofactor>
</comment>
<dbReference type="Gene3D" id="3.30.540.10">
    <property type="entry name" value="Fructose-1,6-Bisphosphatase, subunit A, domain 1"/>
    <property type="match status" value="1"/>
</dbReference>
<sequence length="272" mass="29260">MTRLHATNPGPWDDDLALLSQAARAAGEVAMGYFRKEPEVTWKNGGHSPVTEADFAANRLLDERLRAARPGYGWLSEESDDDPARLDCETLFVIDPIDGTRAFIAGEPTWVVSVAVVHRGRPVAGVLYAPVMDEEFSAVADGMALKNGKQITVKGAEPAAKLKIACAKDMLGHFDSGFAARVERAPHVPSLAYRLAMVADGRLDATLVKPNAHDWDIAAAELVLECAGGVLSDCNAKPVAYNRPVVSHGFLCAVAKPLQEPLLRHFSWPGKG</sequence>
<dbReference type="EC" id="3.1.3.25" evidence="5"/>
<evidence type="ECO:0000256" key="3">
    <source>
        <dbReference type="ARBA" id="ARBA00022842"/>
    </source>
</evidence>
<comment type="similarity">
    <text evidence="1">Belongs to the inositol monophosphatase superfamily.</text>
</comment>
<dbReference type="AlphaFoldDB" id="A0A7W6K523"/>
<reference evidence="5 6" key="1">
    <citation type="submission" date="2020-08" db="EMBL/GenBank/DDBJ databases">
        <title>Genomic Encyclopedia of Type Strains, Phase IV (KMG-IV): sequencing the most valuable type-strain genomes for metagenomic binning, comparative biology and taxonomic classification.</title>
        <authorList>
            <person name="Goeker M."/>
        </authorList>
    </citation>
    <scope>NUCLEOTIDE SEQUENCE [LARGE SCALE GENOMIC DNA]</scope>
    <source>
        <strain evidence="5 6">DSM 26385</strain>
    </source>
</reference>
<dbReference type="GO" id="GO:0006020">
    <property type="term" value="P:inositol metabolic process"/>
    <property type="evidence" value="ECO:0007669"/>
    <property type="project" value="TreeGrafter"/>
</dbReference>
<dbReference type="Gene3D" id="3.40.190.80">
    <property type="match status" value="1"/>
</dbReference>
<comment type="caution">
    <text evidence="5">The sequence shown here is derived from an EMBL/GenBank/DDBJ whole genome shotgun (WGS) entry which is preliminary data.</text>
</comment>
<gene>
    <name evidence="5" type="ORF">GGQ66_002844</name>
</gene>
<name>A0A7W6K523_9HYPH</name>
<keyword evidence="5" id="KW-0378">Hydrolase</keyword>
<keyword evidence="3 4" id="KW-0460">Magnesium</keyword>
<feature type="binding site" evidence="4">
    <location>
        <position position="95"/>
    </location>
    <ligand>
        <name>Mg(2+)</name>
        <dbReference type="ChEBI" id="CHEBI:18420"/>
        <label>1</label>
        <note>catalytic</note>
    </ligand>
</feature>
<feature type="binding site" evidence="4">
    <location>
        <position position="98"/>
    </location>
    <ligand>
        <name>Mg(2+)</name>
        <dbReference type="ChEBI" id="CHEBI:18420"/>
        <label>1</label>
        <note>catalytic</note>
    </ligand>
</feature>
<dbReference type="InterPro" id="IPR000760">
    <property type="entry name" value="Inositol_monophosphatase-like"/>
</dbReference>
<dbReference type="PANTHER" id="PTHR20854:SF4">
    <property type="entry name" value="INOSITOL-1-MONOPHOSPHATASE-RELATED"/>
    <property type="match status" value="1"/>
</dbReference>
<evidence type="ECO:0000256" key="4">
    <source>
        <dbReference type="PIRSR" id="PIRSR600760-2"/>
    </source>
</evidence>
<evidence type="ECO:0000313" key="6">
    <source>
        <dbReference type="Proteomes" id="UP000584824"/>
    </source>
</evidence>
<proteinExistence type="inferred from homology"/>
<keyword evidence="6" id="KW-1185">Reference proteome</keyword>
<dbReference type="CDD" id="cd01638">
    <property type="entry name" value="CysQ"/>
    <property type="match status" value="1"/>
</dbReference>
<protein>
    <submittedName>
        <fullName evidence="5">Myo-inositol-1(Or 4)-monophosphatase</fullName>
        <ecNumber evidence="5">3.1.3.25</ecNumber>
    </submittedName>
</protein>